<proteinExistence type="inferred from homology"/>
<dbReference type="PANTHER" id="PTHR11258:SF11">
    <property type="entry name" value="C2H2-TYPE DOMAIN-CONTAINING PROTEIN"/>
    <property type="match status" value="1"/>
</dbReference>
<evidence type="ECO:0000259" key="2">
    <source>
        <dbReference type="Pfam" id="PF01909"/>
    </source>
</evidence>
<dbReference type="CDD" id="cd05400">
    <property type="entry name" value="NT_2-5OAS_ClassI-CCAase"/>
    <property type="match status" value="1"/>
</dbReference>
<dbReference type="Gene3D" id="3.30.460.10">
    <property type="entry name" value="Beta Polymerase, domain 2"/>
    <property type="match status" value="1"/>
</dbReference>
<comment type="similarity">
    <text evidence="1">Belongs to the 2-5A synthase family.</text>
</comment>
<dbReference type="Pfam" id="PF01909">
    <property type="entry name" value="NTP_transf_2"/>
    <property type="match status" value="1"/>
</dbReference>
<feature type="domain" description="Polymerase nucleotidyl transferase" evidence="2">
    <location>
        <begin position="109"/>
        <end position="176"/>
    </location>
</feature>
<reference evidence="4 5" key="1">
    <citation type="submission" date="2022-12" db="EMBL/GenBank/DDBJ databases">
        <title>Chromosome-level genome of Tegillarca granosa.</title>
        <authorList>
            <person name="Kim J."/>
        </authorList>
    </citation>
    <scope>NUCLEOTIDE SEQUENCE [LARGE SCALE GENOMIC DNA]</scope>
    <source>
        <strain evidence="4">Teg-2019</strain>
        <tissue evidence="4">Adductor muscle</tissue>
    </source>
</reference>
<comment type="caution">
    <text evidence="4">The sequence shown here is derived from an EMBL/GenBank/DDBJ whole genome shotgun (WGS) entry which is preliminary data.</text>
</comment>
<dbReference type="PROSITE" id="PS50152">
    <property type="entry name" value="25A_SYNTH_3"/>
    <property type="match status" value="1"/>
</dbReference>
<sequence>MIILFYCIIYDEKFSTTRQKIFCAVKSRKHLAKFWISTKYITQIPVLFREALIVTSISISFKNKIREVRYQTIVMAGIGMNIGESIGKFIKRVVRPDKEFLQEIGEVIDTIVTALQEKSEEIGIKEIIKGGSFGKGTAIKGKSDIDLLVVIKDFEVKDLKSAITKRNLLTKMGKMFEEAVEEGGALCKFIKKTGYSVQFQLKTSQFDNEWHDVDILPIANLDVDSEIDEIYSEMEAKTDFDRTFYSGSLVKLQIDFVKHQSAKLKDVIRFIKYWKKMNKLDLVSYAIELIVINVWENTNLPEEQSLKQLIIAVLTELMNFRTFAISWDDNYDSDDYEQMDEPYIRDPANPFMDVIYHTNTEREFNRIETQAGQIRAFIRRL</sequence>
<dbReference type="InterPro" id="IPR006116">
    <property type="entry name" value="NT_2-5OAS_ClassI-CCAase"/>
</dbReference>
<dbReference type="Pfam" id="PF10421">
    <property type="entry name" value="OAS1_C"/>
    <property type="match status" value="1"/>
</dbReference>
<dbReference type="SUPFAM" id="SSF81301">
    <property type="entry name" value="Nucleotidyltransferase"/>
    <property type="match status" value="1"/>
</dbReference>
<dbReference type="Proteomes" id="UP001217089">
    <property type="component" value="Unassembled WGS sequence"/>
</dbReference>
<feature type="domain" description="2'-5'-oligoadenylate synthetase 1" evidence="3">
    <location>
        <begin position="229"/>
        <end position="358"/>
    </location>
</feature>
<dbReference type="InterPro" id="IPR043519">
    <property type="entry name" value="NT_sf"/>
</dbReference>
<evidence type="ECO:0000313" key="5">
    <source>
        <dbReference type="Proteomes" id="UP001217089"/>
    </source>
</evidence>
<dbReference type="Gene3D" id="1.10.1410.20">
    <property type="entry name" value="2'-5'-oligoadenylate synthetase 1, domain 2"/>
    <property type="match status" value="1"/>
</dbReference>
<protein>
    <submittedName>
        <fullName evidence="4">Uncharacterized protein</fullName>
    </submittedName>
</protein>
<accession>A0ABQ9F9M9</accession>
<keyword evidence="5" id="KW-1185">Reference proteome</keyword>
<gene>
    <name evidence="4" type="ORF">KUTeg_010358</name>
</gene>
<evidence type="ECO:0000259" key="3">
    <source>
        <dbReference type="Pfam" id="PF10421"/>
    </source>
</evidence>
<dbReference type="InterPro" id="IPR002934">
    <property type="entry name" value="Polymerase_NTP_transf_dom"/>
</dbReference>
<name>A0ABQ9F9M9_TEGGR</name>
<evidence type="ECO:0000256" key="1">
    <source>
        <dbReference type="ARBA" id="ARBA00009526"/>
    </source>
</evidence>
<dbReference type="EMBL" id="JARBDR010000440">
    <property type="protein sequence ID" value="KAJ8312985.1"/>
    <property type="molecule type" value="Genomic_DNA"/>
</dbReference>
<organism evidence="4 5">
    <name type="scientific">Tegillarca granosa</name>
    <name type="common">Malaysian cockle</name>
    <name type="synonym">Anadara granosa</name>
    <dbReference type="NCBI Taxonomy" id="220873"/>
    <lineage>
        <taxon>Eukaryota</taxon>
        <taxon>Metazoa</taxon>
        <taxon>Spiralia</taxon>
        <taxon>Lophotrochozoa</taxon>
        <taxon>Mollusca</taxon>
        <taxon>Bivalvia</taxon>
        <taxon>Autobranchia</taxon>
        <taxon>Pteriomorphia</taxon>
        <taxon>Arcoida</taxon>
        <taxon>Arcoidea</taxon>
        <taxon>Arcidae</taxon>
        <taxon>Tegillarca</taxon>
    </lineage>
</organism>
<dbReference type="InterPro" id="IPR018952">
    <property type="entry name" value="2-5-oligoAdlate_synth_1_dom2/C"/>
</dbReference>
<dbReference type="SUPFAM" id="SSF81631">
    <property type="entry name" value="PAP/OAS1 substrate-binding domain"/>
    <property type="match status" value="1"/>
</dbReference>
<evidence type="ECO:0000313" key="4">
    <source>
        <dbReference type="EMBL" id="KAJ8312985.1"/>
    </source>
</evidence>
<dbReference type="PANTHER" id="PTHR11258">
    <property type="entry name" value="2-5 OLIGOADENYLATE SYNTHETASE"/>
    <property type="match status" value="1"/>
</dbReference>